<dbReference type="CTD" id="20235321"/>
<evidence type="ECO:0000313" key="2">
    <source>
        <dbReference type="EMBL" id="ESO88730.1"/>
    </source>
</evidence>
<dbReference type="GO" id="GO:0005794">
    <property type="term" value="C:Golgi apparatus"/>
    <property type="evidence" value="ECO:0007669"/>
    <property type="project" value="TreeGrafter"/>
</dbReference>
<evidence type="ECO:0000256" key="1">
    <source>
        <dbReference type="ARBA" id="ARBA00023157"/>
    </source>
</evidence>
<dbReference type="AlphaFoldDB" id="V4A1C0"/>
<dbReference type="GeneID" id="20235321"/>
<dbReference type="GO" id="GO:0006493">
    <property type="term" value="P:protein O-linked glycosylation"/>
    <property type="evidence" value="ECO:0007669"/>
    <property type="project" value="TreeGrafter"/>
</dbReference>
<dbReference type="GO" id="GO:0004653">
    <property type="term" value="F:polypeptide N-acetylgalactosaminyltransferase activity"/>
    <property type="evidence" value="ECO:0007669"/>
    <property type="project" value="TreeGrafter"/>
</dbReference>
<feature type="non-terminal residue" evidence="2">
    <location>
        <position position="1"/>
    </location>
</feature>
<dbReference type="KEGG" id="lgi:LOTGIDRAFT_147971"/>
<dbReference type="EMBL" id="KB202653">
    <property type="protein sequence ID" value="ESO88730.1"/>
    <property type="molecule type" value="Genomic_DNA"/>
</dbReference>
<protein>
    <submittedName>
        <fullName evidence="2">Uncharacterized protein</fullName>
    </submittedName>
</protein>
<organism evidence="2 3">
    <name type="scientific">Lottia gigantea</name>
    <name type="common">Giant owl limpet</name>
    <dbReference type="NCBI Taxonomy" id="225164"/>
    <lineage>
        <taxon>Eukaryota</taxon>
        <taxon>Metazoa</taxon>
        <taxon>Spiralia</taxon>
        <taxon>Lophotrochozoa</taxon>
        <taxon>Mollusca</taxon>
        <taxon>Gastropoda</taxon>
        <taxon>Patellogastropoda</taxon>
        <taxon>Lottioidea</taxon>
        <taxon>Lottiidae</taxon>
        <taxon>Lottia</taxon>
    </lineage>
</organism>
<accession>V4A1C0</accession>
<proteinExistence type="predicted"/>
<evidence type="ECO:0000313" key="3">
    <source>
        <dbReference type="Proteomes" id="UP000030746"/>
    </source>
</evidence>
<dbReference type="RefSeq" id="XP_009060583.1">
    <property type="nucleotide sequence ID" value="XM_009062335.1"/>
</dbReference>
<keyword evidence="1" id="KW-1015">Disulfide bond</keyword>
<dbReference type="OrthoDB" id="6156180at2759"/>
<gene>
    <name evidence="2" type="ORF">LOTGIDRAFT_147971</name>
</gene>
<sequence length="52" mass="6414">YGDVSARKNLRKKLECKSFRWYLENIYPESQMPLDFYSLGEVSFYFIFHKLR</sequence>
<dbReference type="Proteomes" id="UP000030746">
    <property type="component" value="Unassembled WGS sequence"/>
</dbReference>
<dbReference type="Gene3D" id="1.10.8.460">
    <property type="entry name" value="ppGaNTase-T1 linker domain-like"/>
    <property type="match status" value="1"/>
</dbReference>
<dbReference type="PANTHER" id="PTHR11675">
    <property type="entry name" value="N-ACETYLGALACTOSAMINYLTRANSFERASE"/>
    <property type="match status" value="1"/>
</dbReference>
<reference evidence="2 3" key="1">
    <citation type="journal article" date="2013" name="Nature">
        <title>Insights into bilaterian evolution from three spiralian genomes.</title>
        <authorList>
            <person name="Simakov O."/>
            <person name="Marletaz F."/>
            <person name="Cho S.J."/>
            <person name="Edsinger-Gonzales E."/>
            <person name="Havlak P."/>
            <person name="Hellsten U."/>
            <person name="Kuo D.H."/>
            <person name="Larsson T."/>
            <person name="Lv J."/>
            <person name="Arendt D."/>
            <person name="Savage R."/>
            <person name="Osoegawa K."/>
            <person name="de Jong P."/>
            <person name="Grimwood J."/>
            <person name="Chapman J.A."/>
            <person name="Shapiro H."/>
            <person name="Aerts A."/>
            <person name="Otillar R.P."/>
            <person name="Terry A.Y."/>
            <person name="Boore J.L."/>
            <person name="Grigoriev I.V."/>
            <person name="Lindberg D.R."/>
            <person name="Seaver E.C."/>
            <person name="Weisblat D.A."/>
            <person name="Putnam N.H."/>
            <person name="Rokhsar D.S."/>
        </authorList>
    </citation>
    <scope>NUCLEOTIDE SEQUENCE [LARGE SCALE GENOMIC DNA]</scope>
</reference>
<dbReference type="PANTHER" id="PTHR11675:SF101">
    <property type="entry name" value="POLYPEPTIDE N-ACETYLGALACTOSAMINYLTRANSFERASE 5"/>
    <property type="match status" value="1"/>
</dbReference>
<name>V4A1C0_LOTGI</name>
<keyword evidence="3" id="KW-1185">Reference proteome</keyword>